<protein>
    <submittedName>
        <fullName evidence="2">Uncharacterized protein</fullName>
    </submittedName>
</protein>
<accession>A0ABV0TQB5</accession>
<feature type="compositionally biased region" description="Polar residues" evidence="1">
    <location>
        <begin position="89"/>
        <end position="100"/>
    </location>
</feature>
<name>A0ABV0TQB5_9TELE</name>
<dbReference type="EMBL" id="JAHRIQ010042691">
    <property type="protein sequence ID" value="MEQ2234991.1"/>
    <property type="molecule type" value="Genomic_DNA"/>
</dbReference>
<feature type="region of interest" description="Disordered" evidence="1">
    <location>
        <begin position="79"/>
        <end position="100"/>
    </location>
</feature>
<proteinExistence type="predicted"/>
<organism evidence="2 3">
    <name type="scientific">Ilyodon furcidens</name>
    <name type="common">goldbreast splitfin</name>
    <dbReference type="NCBI Taxonomy" id="33524"/>
    <lineage>
        <taxon>Eukaryota</taxon>
        <taxon>Metazoa</taxon>
        <taxon>Chordata</taxon>
        <taxon>Craniata</taxon>
        <taxon>Vertebrata</taxon>
        <taxon>Euteleostomi</taxon>
        <taxon>Actinopterygii</taxon>
        <taxon>Neopterygii</taxon>
        <taxon>Teleostei</taxon>
        <taxon>Neoteleostei</taxon>
        <taxon>Acanthomorphata</taxon>
        <taxon>Ovalentaria</taxon>
        <taxon>Atherinomorphae</taxon>
        <taxon>Cyprinodontiformes</taxon>
        <taxon>Goodeidae</taxon>
        <taxon>Ilyodon</taxon>
    </lineage>
</organism>
<reference evidence="2 3" key="1">
    <citation type="submission" date="2021-06" db="EMBL/GenBank/DDBJ databases">
        <authorList>
            <person name="Palmer J.M."/>
        </authorList>
    </citation>
    <scope>NUCLEOTIDE SEQUENCE [LARGE SCALE GENOMIC DNA]</scope>
    <source>
        <strain evidence="3">if_2019</strain>
        <tissue evidence="2">Muscle</tissue>
    </source>
</reference>
<comment type="caution">
    <text evidence="2">The sequence shown here is derived from an EMBL/GenBank/DDBJ whole genome shotgun (WGS) entry which is preliminary data.</text>
</comment>
<gene>
    <name evidence="2" type="ORF">ILYODFUR_037093</name>
</gene>
<evidence type="ECO:0000256" key="1">
    <source>
        <dbReference type="SAM" id="MobiDB-lite"/>
    </source>
</evidence>
<dbReference type="Proteomes" id="UP001482620">
    <property type="component" value="Unassembled WGS sequence"/>
</dbReference>
<feature type="non-terminal residue" evidence="2">
    <location>
        <position position="119"/>
    </location>
</feature>
<keyword evidence="3" id="KW-1185">Reference proteome</keyword>
<sequence length="119" mass="13615">MGGTPANRQYAMACGTKMIPTINPDITSPQMYSFSLYFGSQCTTGKNPLRVDRTFGPEQVKPFFSFDLRTETFGFRWRTRRSRRDGPTNGVSVSGETSSMVLLKKKRREWKEKFQKLSA</sequence>
<evidence type="ECO:0000313" key="2">
    <source>
        <dbReference type="EMBL" id="MEQ2234991.1"/>
    </source>
</evidence>
<evidence type="ECO:0000313" key="3">
    <source>
        <dbReference type="Proteomes" id="UP001482620"/>
    </source>
</evidence>